<evidence type="ECO:0000313" key="2">
    <source>
        <dbReference type="Proteomes" id="UP000078387"/>
    </source>
</evidence>
<evidence type="ECO:0000313" key="1">
    <source>
        <dbReference type="EMBL" id="GAT92017.1"/>
    </source>
</evidence>
<accession>A0A5K1UT68</accession>
<reference evidence="1 2" key="1">
    <citation type="submission" date="2016-05" db="EMBL/GenBank/DDBJ databases">
        <title>First whole genome sequencing of Entamoeba histolytica HM1:IMSS-clone-6.</title>
        <authorList>
            <person name="Mukherjee Avik.K."/>
            <person name="Izumyama S."/>
            <person name="Nakada-Tsukui K."/>
            <person name="Nozaki T."/>
        </authorList>
    </citation>
    <scope>NUCLEOTIDE SEQUENCE [LARGE SCALE GENOMIC DNA]</scope>
    <source>
        <strain evidence="1 2">HM1:IMSS clone 6</strain>
    </source>
</reference>
<dbReference type="VEuPathDB" id="AmoebaDB:EHI7A_140440"/>
<sequence>MSIISNDRLSDVVSKERKIISRNVESGITNTVLCILIKQLGAIVSFRRTKKTKNTIKMMVPEDITIMGTMMYQNDLIKMSDLLIREIVNEQPINREGMSDKQYNRSKESWINNGLLYLLKKCGYNFIIRQTKKAKLTERFVKVSSISFPSGEIINEKRLIEIGMKIEQFISNSFKREHVLKVDSSQLSSLHIPEIKDVLVDQQHLSYCCFNKQQSTTRSIVVEDQPLFYTQNIGMPVIVYPLRYDNGCCYY</sequence>
<dbReference type="VEuPathDB" id="AmoebaDB:EHI5A_152800"/>
<dbReference type="OMA" id="DITKMND"/>
<dbReference type="VEuPathDB" id="AmoebaDB:EHI_050880"/>
<name>A0A5K1UT68_ENTHI</name>
<dbReference type="AlphaFoldDB" id="A0A5K1UT68"/>
<gene>
    <name evidence="1" type="ORF">CL6EHI_050880</name>
</gene>
<protein>
    <submittedName>
        <fullName evidence="1">Uncharacterized protein</fullName>
    </submittedName>
</protein>
<organism evidence="1 2">
    <name type="scientific">Entamoeba histolytica</name>
    <dbReference type="NCBI Taxonomy" id="5759"/>
    <lineage>
        <taxon>Eukaryota</taxon>
        <taxon>Amoebozoa</taxon>
        <taxon>Evosea</taxon>
        <taxon>Archamoebae</taxon>
        <taxon>Mastigamoebida</taxon>
        <taxon>Entamoebidae</taxon>
        <taxon>Entamoeba</taxon>
    </lineage>
</organism>
<dbReference type="Proteomes" id="UP000078387">
    <property type="component" value="Unassembled WGS sequence"/>
</dbReference>
<dbReference type="VEuPathDB" id="AmoebaDB:KM1_231030"/>
<comment type="caution">
    <text evidence="1">The sequence shown here is derived from an EMBL/GenBank/DDBJ whole genome shotgun (WGS) entry which is preliminary data.</text>
</comment>
<dbReference type="VEuPathDB" id="AmoebaDB:EHI8A_156050"/>
<dbReference type="EMBL" id="BDEQ01000001">
    <property type="protein sequence ID" value="GAT92017.1"/>
    <property type="molecule type" value="Genomic_DNA"/>
</dbReference>
<proteinExistence type="predicted"/>